<feature type="chain" id="PRO_5042950033" description="trypsin" evidence="8">
    <location>
        <begin position="21"/>
        <end position="269"/>
    </location>
</feature>
<keyword evidence="4" id="KW-1015">Disulfide bond</keyword>
<dbReference type="InterPro" id="IPR043504">
    <property type="entry name" value="Peptidase_S1_PA_chymotrypsin"/>
</dbReference>
<dbReference type="PROSITE" id="PS50240">
    <property type="entry name" value="TRYPSIN_DOM"/>
    <property type="match status" value="1"/>
</dbReference>
<keyword evidence="1" id="KW-0645">Protease</keyword>
<comment type="catalytic activity">
    <reaction evidence="6">
        <text>Preferential cleavage: Arg-|-Xaa, Lys-|-Xaa.</text>
        <dbReference type="EC" id="3.4.21.4"/>
    </reaction>
</comment>
<evidence type="ECO:0000256" key="3">
    <source>
        <dbReference type="ARBA" id="ARBA00022825"/>
    </source>
</evidence>
<keyword evidence="11" id="KW-1185">Reference proteome</keyword>
<keyword evidence="3" id="KW-0720">Serine protease</keyword>
<dbReference type="InterPro" id="IPR050127">
    <property type="entry name" value="Serine_Proteases_S1"/>
</dbReference>
<dbReference type="Gene3D" id="2.40.10.10">
    <property type="entry name" value="Trypsin-like serine proteases"/>
    <property type="match status" value="1"/>
</dbReference>
<evidence type="ECO:0000256" key="8">
    <source>
        <dbReference type="SAM" id="SignalP"/>
    </source>
</evidence>
<name>A0AAN7X7I9_ELEMC</name>
<dbReference type="CDD" id="cd00190">
    <property type="entry name" value="Tryp_SPc"/>
    <property type="match status" value="1"/>
</dbReference>
<evidence type="ECO:0000256" key="7">
    <source>
        <dbReference type="ARBA" id="ARBA00038868"/>
    </source>
</evidence>
<comment type="caution">
    <text evidence="10">The sequence shown here is derived from an EMBL/GenBank/DDBJ whole genome shotgun (WGS) entry which is preliminary data.</text>
</comment>
<accession>A0AAN7X7I9</accession>
<evidence type="ECO:0000256" key="2">
    <source>
        <dbReference type="ARBA" id="ARBA00022801"/>
    </source>
</evidence>
<dbReference type="SUPFAM" id="SSF50494">
    <property type="entry name" value="Trypsin-like serine proteases"/>
    <property type="match status" value="1"/>
</dbReference>
<evidence type="ECO:0000256" key="1">
    <source>
        <dbReference type="ARBA" id="ARBA00022670"/>
    </source>
</evidence>
<evidence type="ECO:0000259" key="9">
    <source>
        <dbReference type="PROSITE" id="PS50240"/>
    </source>
</evidence>
<dbReference type="InterPro" id="IPR018114">
    <property type="entry name" value="TRYPSIN_HIS"/>
</dbReference>
<dbReference type="EC" id="3.4.21.4" evidence="7"/>
<dbReference type="InterPro" id="IPR001254">
    <property type="entry name" value="Trypsin_dom"/>
</dbReference>
<dbReference type="PROSITE" id="PS00134">
    <property type="entry name" value="TRYPSIN_HIS"/>
    <property type="match status" value="1"/>
</dbReference>
<dbReference type="PANTHER" id="PTHR24264">
    <property type="entry name" value="TRYPSIN-RELATED"/>
    <property type="match status" value="1"/>
</dbReference>
<dbReference type="Proteomes" id="UP001346869">
    <property type="component" value="Unassembled WGS sequence"/>
</dbReference>
<feature type="signal peptide" evidence="8">
    <location>
        <begin position="1"/>
        <end position="20"/>
    </location>
</feature>
<reference evidence="10 11" key="1">
    <citation type="journal article" date="2023" name="Genes (Basel)">
        <title>Chromosome-Level Genome Assembly and Circadian Gene Repertoire of the Patagonia Blennie Eleginops maclovinus-The Closest Ancestral Proxy of Antarctic Cryonotothenioids.</title>
        <authorList>
            <person name="Cheng C.C."/>
            <person name="Rivera-Colon A.G."/>
            <person name="Minhas B.F."/>
            <person name="Wilson L."/>
            <person name="Rayamajhi N."/>
            <person name="Vargas-Chacoff L."/>
            <person name="Catchen J.M."/>
        </authorList>
    </citation>
    <scope>NUCLEOTIDE SEQUENCE [LARGE SCALE GENOMIC DNA]</scope>
    <source>
        <strain evidence="10">JMC-PN-2008</strain>
    </source>
</reference>
<dbReference type="AlphaFoldDB" id="A0AAN7X7I9"/>
<dbReference type="EMBL" id="JAUZQC010000017">
    <property type="protein sequence ID" value="KAK5855690.1"/>
    <property type="molecule type" value="Genomic_DNA"/>
</dbReference>
<dbReference type="InterPro" id="IPR009003">
    <property type="entry name" value="Peptidase_S1_PA"/>
</dbReference>
<organism evidence="10 11">
    <name type="scientific">Eleginops maclovinus</name>
    <name type="common">Patagonian blennie</name>
    <name type="synonym">Eleginus maclovinus</name>
    <dbReference type="NCBI Taxonomy" id="56733"/>
    <lineage>
        <taxon>Eukaryota</taxon>
        <taxon>Metazoa</taxon>
        <taxon>Chordata</taxon>
        <taxon>Craniata</taxon>
        <taxon>Vertebrata</taxon>
        <taxon>Euteleostomi</taxon>
        <taxon>Actinopterygii</taxon>
        <taxon>Neopterygii</taxon>
        <taxon>Teleostei</taxon>
        <taxon>Neoteleostei</taxon>
        <taxon>Acanthomorphata</taxon>
        <taxon>Eupercaria</taxon>
        <taxon>Perciformes</taxon>
        <taxon>Notothenioidei</taxon>
        <taxon>Eleginopidae</taxon>
        <taxon>Eleginops</taxon>
    </lineage>
</organism>
<dbReference type="PRINTS" id="PR00722">
    <property type="entry name" value="CHYMOTRYPSIN"/>
</dbReference>
<evidence type="ECO:0000256" key="5">
    <source>
        <dbReference type="ARBA" id="ARBA00024195"/>
    </source>
</evidence>
<keyword evidence="2" id="KW-0378">Hydrolase</keyword>
<protein>
    <recommendedName>
        <fullName evidence="7">trypsin</fullName>
        <ecNumber evidence="7">3.4.21.4</ecNumber>
    </recommendedName>
</protein>
<dbReference type="GO" id="GO:0004252">
    <property type="term" value="F:serine-type endopeptidase activity"/>
    <property type="evidence" value="ECO:0007669"/>
    <property type="project" value="UniProtKB-EC"/>
</dbReference>
<dbReference type="PANTHER" id="PTHR24264:SF54">
    <property type="entry name" value="PEPTIDASE S1 DOMAIN-CONTAINING PROTEIN"/>
    <property type="match status" value="1"/>
</dbReference>
<dbReference type="SMART" id="SM00020">
    <property type="entry name" value="Tryp_SPc"/>
    <property type="match status" value="1"/>
</dbReference>
<gene>
    <name evidence="10" type="ORF">PBY51_007347</name>
</gene>
<dbReference type="FunFam" id="2.40.10.10:FF:000068">
    <property type="entry name" value="transmembrane protease serine 2"/>
    <property type="match status" value="1"/>
</dbReference>
<dbReference type="GO" id="GO:0005615">
    <property type="term" value="C:extracellular space"/>
    <property type="evidence" value="ECO:0007669"/>
    <property type="project" value="TreeGrafter"/>
</dbReference>
<proteinExistence type="inferred from homology"/>
<dbReference type="InterPro" id="IPR001314">
    <property type="entry name" value="Peptidase_S1A"/>
</dbReference>
<sequence length="269" mass="29191">MAFIRLVTVMLLIHIIGVLGAEVKSSIIGGEEAPKGKWPGIAFLNVITANGLKKWRCGGTILNSEWVLTAAHCWDKHPNPDVTRSMVTVGTHELKKGSSRYHEIHYFLSHPEYKALSHGYQNDIALIKLKKKVKFNGLVKNVTLPKADDALPLSSECWIAGWGDVGANAPLPYPETLRQLRIPLVAQSTCKSQYRDLPANVLCAGGKEKNACEGDYGGPLFCNAPGVGLVQVGIMSYGSSGGCGVDGLPGVYTEVSKQLRFINDYIDIE</sequence>
<evidence type="ECO:0000313" key="10">
    <source>
        <dbReference type="EMBL" id="KAK5855690.1"/>
    </source>
</evidence>
<evidence type="ECO:0000313" key="11">
    <source>
        <dbReference type="Proteomes" id="UP001346869"/>
    </source>
</evidence>
<keyword evidence="8" id="KW-0732">Signal</keyword>
<reference evidence="10 11" key="2">
    <citation type="journal article" date="2023" name="Mol. Biol. Evol.">
        <title>Genomics of Secondarily Temperate Adaptation in the Only Non-Antarctic Icefish.</title>
        <authorList>
            <person name="Rivera-Colon A.G."/>
            <person name="Rayamajhi N."/>
            <person name="Minhas B.F."/>
            <person name="Madrigal G."/>
            <person name="Bilyk K.T."/>
            <person name="Yoon V."/>
            <person name="Hune M."/>
            <person name="Gregory S."/>
            <person name="Cheng C.H.C."/>
            <person name="Catchen J.M."/>
        </authorList>
    </citation>
    <scope>NUCLEOTIDE SEQUENCE [LARGE SCALE GENOMIC DNA]</scope>
    <source>
        <strain evidence="10">JMC-PN-2008</strain>
    </source>
</reference>
<feature type="domain" description="Peptidase S1" evidence="9">
    <location>
        <begin position="27"/>
        <end position="269"/>
    </location>
</feature>
<evidence type="ECO:0000256" key="4">
    <source>
        <dbReference type="ARBA" id="ARBA00023157"/>
    </source>
</evidence>
<dbReference type="GO" id="GO:0006508">
    <property type="term" value="P:proteolysis"/>
    <property type="evidence" value="ECO:0007669"/>
    <property type="project" value="UniProtKB-KW"/>
</dbReference>
<dbReference type="FunFam" id="2.40.10.10:FF:000002">
    <property type="entry name" value="Transmembrane protease serine"/>
    <property type="match status" value="1"/>
</dbReference>
<comment type="similarity">
    <text evidence="5">Belongs to the peptidase S1 family. CLIP subfamily.</text>
</comment>
<dbReference type="Pfam" id="PF00089">
    <property type="entry name" value="Trypsin"/>
    <property type="match status" value="1"/>
</dbReference>
<evidence type="ECO:0000256" key="6">
    <source>
        <dbReference type="ARBA" id="ARBA00036320"/>
    </source>
</evidence>